<evidence type="ECO:0000313" key="1">
    <source>
        <dbReference type="EMBL" id="UXE64807.1"/>
    </source>
</evidence>
<dbReference type="AlphaFoldDB" id="A0A977L3N3"/>
<proteinExistence type="predicted"/>
<reference evidence="1" key="1">
    <citation type="submission" date="2021-04" db="EMBL/GenBank/DDBJ databases">
        <title>Genome sequence of Woronichinia naegeliana from Washington state freshwater lake bloom.</title>
        <authorList>
            <person name="Dreher T.W."/>
        </authorList>
    </citation>
    <scope>NUCLEOTIDE SEQUENCE</scope>
    <source>
        <strain evidence="1">WA131</strain>
    </source>
</reference>
<organism evidence="1">
    <name type="scientific">Woronichinia naegeliana WA131</name>
    <dbReference type="NCBI Taxonomy" id="2824559"/>
    <lineage>
        <taxon>Bacteria</taxon>
        <taxon>Bacillati</taxon>
        <taxon>Cyanobacteriota</taxon>
        <taxon>Cyanophyceae</taxon>
        <taxon>Synechococcales</taxon>
        <taxon>Coelosphaeriaceae</taxon>
        <taxon>Woronichinia</taxon>
    </lineage>
</organism>
<dbReference type="Pfam" id="PF10052">
    <property type="entry name" value="DUF2288"/>
    <property type="match status" value="1"/>
</dbReference>
<gene>
    <name evidence="1" type="ORF">KA717_28980</name>
</gene>
<dbReference type="KEGG" id="wna:KA717_28980"/>
<accession>A0A977L3N3</accession>
<dbReference type="Proteomes" id="UP001065613">
    <property type="component" value="Chromosome"/>
</dbReference>
<name>A0A977L3N3_9CYAN</name>
<protein>
    <submittedName>
        <fullName evidence="1">DUF2288 domain-containing protein</fullName>
    </submittedName>
</protein>
<sequence length="96" mass="10670">MSDIQTQLATELAPMDWETLIPHAKRDAVIVVDGALDLLEVGVAIAEDNVQSVQNWISELLIHKPSPDELNTWNGEPEKQFLTLIVQPFVLVRAIA</sequence>
<dbReference type="EMBL" id="CP073041">
    <property type="protein sequence ID" value="UXE64807.1"/>
    <property type="molecule type" value="Genomic_DNA"/>
</dbReference>
<dbReference type="InterPro" id="IPR018741">
    <property type="entry name" value="DUF2288"/>
</dbReference>